<dbReference type="EMBL" id="SNZV01000004">
    <property type="protein sequence ID" value="TDS14083.1"/>
    <property type="molecule type" value="Genomic_DNA"/>
</dbReference>
<feature type="domain" description="Glycosyltransferase RgtA/B/C/D-like" evidence="2">
    <location>
        <begin position="51"/>
        <end position="209"/>
    </location>
</feature>
<evidence type="ECO:0000313" key="3">
    <source>
        <dbReference type="EMBL" id="TDS14083.1"/>
    </source>
</evidence>
<feature type="transmembrane region" description="Helical" evidence="1">
    <location>
        <begin position="100"/>
        <end position="115"/>
    </location>
</feature>
<dbReference type="OrthoDB" id="9813729at2"/>
<keyword evidence="4" id="KW-1185">Reference proteome</keyword>
<evidence type="ECO:0000313" key="4">
    <source>
        <dbReference type="Proteomes" id="UP000294752"/>
    </source>
</evidence>
<dbReference type="InterPro" id="IPR038731">
    <property type="entry name" value="RgtA/B/C-like"/>
</dbReference>
<comment type="caution">
    <text evidence="3">The sequence shown here is derived from an EMBL/GenBank/DDBJ whole genome shotgun (WGS) entry which is preliminary data.</text>
</comment>
<feature type="transmembrane region" description="Helical" evidence="1">
    <location>
        <begin position="151"/>
        <end position="180"/>
    </location>
</feature>
<feature type="transmembrane region" description="Helical" evidence="1">
    <location>
        <begin position="241"/>
        <end position="261"/>
    </location>
</feature>
<dbReference type="Pfam" id="PF13231">
    <property type="entry name" value="PMT_2"/>
    <property type="match status" value="1"/>
</dbReference>
<reference evidence="3 4" key="1">
    <citation type="submission" date="2019-03" db="EMBL/GenBank/DDBJ databases">
        <title>Genomic Encyclopedia of Type Strains, Phase III (KMG-III): the genomes of soil and plant-associated and newly described type strains.</title>
        <authorList>
            <person name="Whitman W."/>
        </authorList>
    </citation>
    <scope>NUCLEOTIDE SEQUENCE [LARGE SCALE GENOMIC DNA]</scope>
    <source>
        <strain evidence="3 4">CGMCC 1.12801</strain>
    </source>
</reference>
<keyword evidence="1" id="KW-1133">Transmembrane helix</keyword>
<accession>A0A4R7CZM2</accession>
<dbReference type="AlphaFoldDB" id="A0A4R7CZM2"/>
<dbReference type="Proteomes" id="UP000294752">
    <property type="component" value="Unassembled WGS sequence"/>
</dbReference>
<keyword evidence="1" id="KW-0812">Transmembrane</keyword>
<evidence type="ECO:0000256" key="1">
    <source>
        <dbReference type="SAM" id="Phobius"/>
    </source>
</evidence>
<keyword evidence="3" id="KW-0328">Glycosyltransferase</keyword>
<feature type="transmembrane region" description="Helical" evidence="1">
    <location>
        <begin position="291"/>
        <end position="308"/>
    </location>
</feature>
<feature type="transmembrane region" description="Helical" evidence="1">
    <location>
        <begin position="192"/>
        <end position="211"/>
    </location>
</feature>
<keyword evidence="3" id="KW-0808">Transferase</keyword>
<dbReference type="GO" id="GO:0016757">
    <property type="term" value="F:glycosyltransferase activity"/>
    <property type="evidence" value="ECO:0007669"/>
    <property type="project" value="UniProtKB-KW"/>
</dbReference>
<name>A0A4R7CZM2_9SPHI</name>
<sequence>MDRNSKIIISIFCLIKLTIHLIADHNSGFQGDELMHIETGNHLNFGYMEFPPLIAVIAFVQNLLGADSTFVQHVFPHICSILIIIFVAKTILLLDGKEKALILALLAVIIAPGFERSQQLLQPVVFSQLFWLISFYYLLAYCKKLNNKYLWLLTLFSICGFLFKYDSVFFIVGLSCLLFFKRTKDALIHQKFWKNILVFFIAITPNIIWQFQNNLPFFQMMERLKETQLEKLERGDILVDLFISINPLNAVFIVLPAILFLVMTKQKFLKVIGLGILFSFTALLVNKGKAYYFYPIILTLIPFGAIFWQNYFFERSKWSFYPLCAVLLSGFVLVPFGMAVYPLNKYIAHIYPYEALDVKGGRYGIRFEEYYSDEKWDKTLSAIKTVYDSLSTVEKAHALIWGKHYSQAGILKLRGKKYDLPDAFSYHGSFYNWAPDRGEIPETIIALRESKADGKDFFEPYFKTVIPVRTVYNAYAKKEDELYQTIFICKEPKQDFQQLKQEFSKRIFE</sequence>
<dbReference type="RefSeq" id="WP_133640349.1">
    <property type="nucleotide sequence ID" value="NZ_SNZV01000004.1"/>
</dbReference>
<gene>
    <name evidence="3" type="ORF">B0I21_104412</name>
</gene>
<feature type="transmembrane region" description="Helical" evidence="1">
    <location>
        <begin position="320"/>
        <end position="341"/>
    </location>
</feature>
<feature type="transmembrane region" description="Helical" evidence="1">
    <location>
        <begin position="120"/>
        <end position="139"/>
    </location>
</feature>
<keyword evidence="1" id="KW-0472">Membrane</keyword>
<feature type="transmembrane region" description="Helical" evidence="1">
    <location>
        <begin position="74"/>
        <end position="94"/>
    </location>
</feature>
<feature type="transmembrane region" description="Helical" evidence="1">
    <location>
        <begin position="43"/>
        <end position="62"/>
    </location>
</feature>
<evidence type="ECO:0000259" key="2">
    <source>
        <dbReference type="Pfam" id="PF13231"/>
    </source>
</evidence>
<protein>
    <submittedName>
        <fullName evidence="3">Dolichyl-phosphate-mannose-protein mannosyltransferase</fullName>
    </submittedName>
</protein>
<feature type="transmembrane region" description="Helical" evidence="1">
    <location>
        <begin position="7"/>
        <end position="23"/>
    </location>
</feature>
<organism evidence="3 4">
    <name type="scientific">Sphingobacterium paludis</name>
    <dbReference type="NCBI Taxonomy" id="1476465"/>
    <lineage>
        <taxon>Bacteria</taxon>
        <taxon>Pseudomonadati</taxon>
        <taxon>Bacteroidota</taxon>
        <taxon>Sphingobacteriia</taxon>
        <taxon>Sphingobacteriales</taxon>
        <taxon>Sphingobacteriaceae</taxon>
        <taxon>Sphingobacterium</taxon>
    </lineage>
</organism>
<proteinExistence type="predicted"/>
<feature type="transmembrane region" description="Helical" evidence="1">
    <location>
        <begin position="268"/>
        <end position="285"/>
    </location>
</feature>